<dbReference type="PANTHER" id="PTHR36558:SF1">
    <property type="entry name" value="RESTRICTION ENDONUCLEASE DOMAIN-CONTAINING PROTEIN-RELATED"/>
    <property type="match status" value="1"/>
</dbReference>
<dbReference type="Gene3D" id="3.90.1570.10">
    <property type="entry name" value="tt1808, chain A"/>
    <property type="match status" value="1"/>
</dbReference>
<gene>
    <name evidence="2" type="ORF">HELGO_WM60136</name>
</gene>
<dbReference type="CDD" id="cd06260">
    <property type="entry name" value="DUF820-like"/>
    <property type="match status" value="1"/>
</dbReference>
<evidence type="ECO:0000259" key="1">
    <source>
        <dbReference type="Pfam" id="PF05685"/>
    </source>
</evidence>
<dbReference type="Pfam" id="PF05685">
    <property type="entry name" value="Uma2"/>
    <property type="match status" value="1"/>
</dbReference>
<dbReference type="SUPFAM" id="SSF52980">
    <property type="entry name" value="Restriction endonuclease-like"/>
    <property type="match status" value="1"/>
</dbReference>
<dbReference type="PANTHER" id="PTHR36558">
    <property type="entry name" value="GLR1098 PROTEIN"/>
    <property type="match status" value="1"/>
</dbReference>
<dbReference type="InterPro" id="IPR011335">
    <property type="entry name" value="Restrct_endonuc-II-like"/>
</dbReference>
<proteinExistence type="predicted"/>
<sequence length="181" mass="21306">MPALAQAIEYYTYDDYKEWEGQWELIDGIPLSMAPAPMRKHQSLATMIITELHNQLEECTQCEVLGEIDYKVSDDTILKPDIVLTCGETNESYLTKAPEIIVEIISKSTAKRDEKYKFEIYEKEKVNYYILIYPNDLRAKVYKLKGSKYDKEGDFLQESYSFEETTCNVNLDFERVFKRFR</sequence>
<feature type="domain" description="Putative restriction endonuclease" evidence="1">
    <location>
        <begin position="14"/>
        <end position="153"/>
    </location>
</feature>
<accession>A0A6S6U771</accession>
<dbReference type="AlphaFoldDB" id="A0A6S6U771"/>
<dbReference type="InterPro" id="IPR012296">
    <property type="entry name" value="Nuclease_put_TT1808"/>
</dbReference>
<organism evidence="2">
    <name type="scientific">uncultured Sulfurovum sp</name>
    <dbReference type="NCBI Taxonomy" id="269237"/>
    <lineage>
        <taxon>Bacteria</taxon>
        <taxon>Pseudomonadati</taxon>
        <taxon>Campylobacterota</taxon>
        <taxon>Epsilonproteobacteria</taxon>
        <taxon>Campylobacterales</taxon>
        <taxon>Sulfurovaceae</taxon>
        <taxon>Sulfurovum</taxon>
        <taxon>environmental samples</taxon>
    </lineage>
</organism>
<reference evidence="2" key="1">
    <citation type="submission" date="2020-01" db="EMBL/GenBank/DDBJ databases">
        <authorList>
            <person name="Meier V. D."/>
            <person name="Meier V D."/>
        </authorList>
    </citation>
    <scope>NUCLEOTIDE SEQUENCE</scope>
    <source>
        <strain evidence="2">HLG_WM_MAG_03</strain>
    </source>
</reference>
<protein>
    <recommendedName>
        <fullName evidence="1">Putative restriction endonuclease domain-containing protein</fullName>
    </recommendedName>
</protein>
<dbReference type="InterPro" id="IPR008538">
    <property type="entry name" value="Uma2"/>
</dbReference>
<dbReference type="EMBL" id="CACVAR010000373">
    <property type="protein sequence ID" value="CAA6824623.1"/>
    <property type="molecule type" value="Genomic_DNA"/>
</dbReference>
<evidence type="ECO:0000313" key="2">
    <source>
        <dbReference type="EMBL" id="CAA6824623.1"/>
    </source>
</evidence>
<name>A0A6S6U771_9BACT</name>